<gene>
    <name evidence="2" type="ORF">MYCIT1_LOCUS9462</name>
</gene>
<keyword evidence="3" id="KW-1185">Reference proteome</keyword>
<dbReference type="EMBL" id="CAVNYO010000116">
    <property type="protein sequence ID" value="CAK5267170.1"/>
    <property type="molecule type" value="Genomic_DNA"/>
</dbReference>
<accession>A0AAD2H341</accession>
<name>A0AAD2H341_9AGAR</name>
<sequence>HPMLSLPPELFEHAIDFLHSDRPDLGNCALVCRAWLPRSRFHLFSSVCFDTDDGFRAAHLNHLLSSPRSTIPLHVQTLELRAQHLFFVRDASGRGGYLDIASLAPRLALLQRVSTLVLFFQLPATIIHMFPHVQQLHLHLVTIGPLFSDIARCMPRLVHIEMTNVVGIPCRLPPDHPQMRRSPTVKLRVLRLDTPSLVFLDWIALFSQSSKRISIPQFYPSEMQYLVRYLEKLDDAPESLDLVIPLAASMDDYAWADLAYVLGPRWDTRLSLKFMAIREDIGRAEQFLPKSNSRPSNLCESSQFAPYFTLRESAPHEASKLPLPTSSLMSVHTFQPPRLAVQLSLGHKFQHWFLLFSHDYRTADSREVARLSAPHPPPPGAKSPGSRPLRPRFWFDPHAASGWERDGESLLDVLLSLDLREPPILAVVEEQTGMRSVEVLVPEERLCRFCEGCERWEVLHSAEWRWFRVRDGPLPSYLCPSVLPPKGLDWGPCAEVLEAHMGFDRLIMSQSNASRPSNTSLRPVRGSITFVLQYL</sequence>
<dbReference type="AlphaFoldDB" id="A0AAD2H341"/>
<protein>
    <recommendedName>
        <fullName evidence="4">F-box domain-containing protein</fullName>
    </recommendedName>
</protein>
<dbReference type="InterPro" id="IPR036047">
    <property type="entry name" value="F-box-like_dom_sf"/>
</dbReference>
<evidence type="ECO:0008006" key="4">
    <source>
        <dbReference type="Google" id="ProtNLM"/>
    </source>
</evidence>
<evidence type="ECO:0000256" key="1">
    <source>
        <dbReference type="SAM" id="MobiDB-lite"/>
    </source>
</evidence>
<dbReference type="SUPFAM" id="SSF81383">
    <property type="entry name" value="F-box domain"/>
    <property type="match status" value="1"/>
</dbReference>
<evidence type="ECO:0000313" key="3">
    <source>
        <dbReference type="Proteomes" id="UP001295794"/>
    </source>
</evidence>
<feature type="region of interest" description="Disordered" evidence="1">
    <location>
        <begin position="370"/>
        <end position="389"/>
    </location>
</feature>
<comment type="caution">
    <text evidence="2">The sequence shown here is derived from an EMBL/GenBank/DDBJ whole genome shotgun (WGS) entry which is preliminary data.</text>
</comment>
<dbReference type="CDD" id="cd09917">
    <property type="entry name" value="F-box_SF"/>
    <property type="match status" value="1"/>
</dbReference>
<organism evidence="2 3">
    <name type="scientific">Mycena citricolor</name>
    <dbReference type="NCBI Taxonomy" id="2018698"/>
    <lineage>
        <taxon>Eukaryota</taxon>
        <taxon>Fungi</taxon>
        <taxon>Dikarya</taxon>
        <taxon>Basidiomycota</taxon>
        <taxon>Agaricomycotina</taxon>
        <taxon>Agaricomycetes</taxon>
        <taxon>Agaricomycetidae</taxon>
        <taxon>Agaricales</taxon>
        <taxon>Marasmiineae</taxon>
        <taxon>Mycenaceae</taxon>
        <taxon>Mycena</taxon>
    </lineage>
</organism>
<dbReference type="Proteomes" id="UP001295794">
    <property type="component" value="Unassembled WGS sequence"/>
</dbReference>
<feature type="non-terminal residue" evidence="2">
    <location>
        <position position="1"/>
    </location>
</feature>
<proteinExistence type="predicted"/>
<reference evidence="2" key="1">
    <citation type="submission" date="2023-11" db="EMBL/GenBank/DDBJ databases">
        <authorList>
            <person name="De Vega J J."/>
            <person name="De Vega J J."/>
        </authorList>
    </citation>
    <scope>NUCLEOTIDE SEQUENCE</scope>
</reference>
<evidence type="ECO:0000313" key="2">
    <source>
        <dbReference type="EMBL" id="CAK5267170.1"/>
    </source>
</evidence>